<evidence type="ECO:0000313" key="6">
    <source>
        <dbReference type="Proteomes" id="UP001419268"/>
    </source>
</evidence>
<protein>
    <recommendedName>
        <fullName evidence="7">Filament-like plant protein</fullName>
    </recommendedName>
</protein>
<feature type="compositionally biased region" description="Basic and acidic residues" evidence="4">
    <location>
        <begin position="471"/>
        <end position="484"/>
    </location>
</feature>
<reference evidence="5 6" key="1">
    <citation type="submission" date="2024-01" db="EMBL/GenBank/DDBJ databases">
        <title>Genome assemblies of Stephania.</title>
        <authorList>
            <person name="Yang L."/>
        </authorList>
    </citation>
    <scope>NUCLEOTIDE SEQUENCE [LARGE SCALE GENOMIC DNA]</scope>
    <source>
        <strain evidence="5">JXDWG</strain>
        <tissue evidence="5">Leaf</tissue>
    </source>
</reference>
<name>A0AAP0LAT6_9MAGN</name>
<feature type="compositionally biased region" description="Basic and acidic residues" evidence="4">
    <location>
        <begin position="114"/>
        <end position="124"/>
    </location>
</feature>
<keyword evidence="6" id="KW-1185">Reference proteome</keyword>
<sequence>MIRAPSQNVVKIEYHTGVTYLSSSFLCVIECRSAIVEGKDASTRRSTRHRRARKPSSLGPLYYSVKFCGLSLVYKRFLRENLGLVVHLKELVVEEEIFRKSPGETESSGSISSHSERYSDDQEALRASPNSNAQSPEITSKETIGGEEENDDLKNLKVKLCAALSNISAKEELVKQHAKVAEEAVSGWEKAETEVGVLKQQLDVAAQKNSALEDRVGHLDGALKECLRQLRQARDEQEQKIHEAVAKKNHEFESTKLELESQIAELQTQVKDLTAEAEAAAGVAASVDPNFLIKYEFVEKENAAIKFELRARVEELEIRTLERDLSTQTAETASKQHLEGIKKLARLEAECRRLRSMVRKSSSFNDCKSTNASSFYVESLTDSQSDSGERSLTIDNDIRKVSGLELNGCEPSCSDSWASALIAELDQFKNEKAVSRDLATPYVKIDLMDDFLEMERLAALPEGESDGGKLSAERDHGDSQSKADFEAMTQRTAELEERLENIEAEKAGLEMVLSETQCQLEDSQTQLRDAEYKLEELQTQLDLLYDSKRATEIELEVANVKREELESQLVAVDAEVQTLRGKVITLETEVEKERALSTDAAIKCRKLEDEVAKGKREAELRRAVNSNGELKIKQEKELAVAAGKLAECQKTIASLGKQLKSLASLEDFLVDTGKPLELSGGSPSAKSSGESWTLHSNKAFLLARDLDPSKPPHHVEESGHSMNNDKDDNSPPSPSSSNSSSVNHTVASEKSRNGFGKLFLRNKGGGIRVEPVKMED</sequence>
<feature type="region of interest" description="Disordered" evidence="4">
    <location>
        <begin position="102"/>
        <end position="149"/>
    </location>
</feature>
<feature type="coiled-coil region" evidence="3">
    <location>
        <begin position="485"/>
        <end position="582"/>
    </location>
</feature>
<feature type="compositionally biased region" description="Polar residues" evidence="4">
    <location>
        <begin position="128"/>
        <end position="142"/>
    </location>
</feature>
<gene>
    <name evidence="5" type="ORF">Scep_002757</name>
</gene>
<keyword evidence="2 3" id="KW-0175">Coiled coil</keyword>
<dbReference type="PANTHER" id="PTHR31580:SF49">
    <property type="entry name" value="FILAMENT-LIKE PLANT PROTEIN 3"/>
    <property type="match status" value="1"/>
</dbReference>
<evidence type="ECO:0000256" key="1">
    <source>
        <dbReference type="ARBA" id="ARBA00005921"/>
    </source>
</evidence>
<proteinExistence type="inferred from homology"/>
<dbReference type="Proteomes" id="UP001419268">
    <property type="component" value="Unassembled WGS sequence"/>
</dbReference>
<accession>A0AAP0LAT6</accession>
<feature type="compositionally biased region" description="Low complexity" evidence="4">
    <location>
        <begin position="104"/>
        <end position="113"/>
    </location>
</feature>
<dbReference type="Pfam" id="PF05911">
    <property type="entry name" value="FPP"/>
    <property type="match status" value="3"/>
</dbReference>
<evidence type="ECO:0008006" key="7">
    <source>
        <dbReference type="Google" id="ProtNLM"/>
    </source>
</evidence>
<feature type="region of interest" description="Disordered" evidence="4">
    <location>
        <begin position="705"/>
        <end position="776"/>
    </location>
</feature>
<dbReference type="PANTHER" id="PTHR31580">
    <property type="entry name" value="FILAMENT-LIKE PLANT PROTEIN 4"/>
    <property type="match status" value="1"/>
</dbReference>
<organism evidence="5 6">
    <name type="scientific">Stephania cephalantha</name>
    <dbReference type="NCBI Taxonomy" id="152367"/>
    <lineage>
        <taxon>Eukaryota</taxon>
        <taxon>Viridiplantae</taxon>
        <taxon>Streptophyta</taxon>
        <taxon>Embryophyta</taxon>
        <taxon>Tracheophyta</taxon>
        <taxon>Spermatophyta</taxon>
        <taxon>Magnoliopsida</taxon>
        <taxon>Ranunculales</taxon>
        <taxon>Menispermaceae</taxon>
        <taxon>Menispermoideae</taxon>
        <taxon>Cissampelideae</taxon>
        <taxon>Stephania</taxon>
    </lineage>
</organism>
<dbReference type="InterPro" id="IPR008587">
    <property type="entry name" value="FPP_plant"/>
</dbReference>
<comment type="caution">
    <text evidence="5">The sequence shown here is derived from an EMBL/GenBank/DDBJ whole genome shotgun (WGS) entry which is preliminary data.</text>
</comment>
<evidence type="ECO:0000256" key="3">
    <source>
        <dbReference type="SAM" id="Coils"/>
    </source>
</evidence>
<evidence type="ECO:0000313" key="5">
    <source>
        <dbReference type="EMBL" id="KAK9167566.1"/>
    </source>
</evidence>
<evidence type="ECO:0000256" key="2">
    <source>
        <dbReference type="ARBA" id="ARBA00023054"/>
    </source>
</evidence>
<dbReference type="EMBL" id="JBBNAG010000001">
    <property type="protein sequence ID" value="KAK9167566.1"/>
    <property type="molecule type" value="Genomic_DNA"/>
</dbReference>
<feature type="region of interest" description="Disordered" evidence="4">
    <location>
        <begin position="462"/>
        <end position="484"/>
    </location>
</feature>
<feature type="compositionally biased region" description="Basic and acidic residues" evidence="4">
    <location>
        <begin position="705"/>
        <end position="729"/>
    </location>
</feature>
<comment type="similarity">
    <text evidence="1">Belongs to the FPP family.</text>
</comment>
<dbReference type="AlphaFoldDB" id="A0AAP0LAT6"/>
<feature type="coiled-coil region" evidence="3">
    <location>
        <begin position="195"/>
        <end position="283"/>
    </location>
</feature>
<evidence type="ECO:0000256" key="4">
    <source>
        <dbReference type="SAM" id="MobiDB-lite"/>
    </source>
</evidence>